<dbReference type="InterPro" id="IPR036345">
    <property type="entry name" value="ExoRNase_PH_dom2_sf"/>
</dbReference>
<sequence>MIQVMVMSYDKLNDSDILAINGTSAALHISDIPFAGPIGAVRVGRIDGEIIVNPTIEQQIDSDVNCVMAGTSDAIVMVEAGSFEVSEDTRRGLLIGELSLVFGKIEKEVFRGLILDEGKRSDGRGLRDVRPITIRMSPLARPHGSSLFTRVLVKRSQTVVLAAVKLAHGALASRAVQAILPEQEDFPYTIRVVSDITESNGSSSMASICGASLALMSAGVPITSPVAGIAMGLISEESTGRTAILTDILGLEDHLGDMDFKVGGTRHGITALQMDIKIKGLQLSLVGDALAQANDARMHVLEQMDKVISQPSEEISPYAPRIMTIQVSKDRVRDVIGPGGKVIRGIVEETVRM</sequence>
<dbReference type="AlphaFoldDB" id="A0AA35R5A6"/>
<dbReference type="PROSITE" id="PS50084">
    <property type="entry name" value="KH_TYPE_1"/>
    <property type="match status" value="1"/>
</dbReference>
<dbReference type="InterPro" id="IPR012162">
    <property type="entry name" value="PNPase"/>
</dbReference>
<dbReference type="InterPro" id="IPR027408">
    <property type="entry name" value="PNPase/RNase_PH_dom_sf"/>
</dbReference>
<dbReference type="GO" id="GO:0000175">
    <property type="term" value="F:3'-5'-RNA exonuclease activity"/>
    <property type="evidence" value="ECO:0007669"/>
    <property type="project" value="TreeGrafter"/>
</dbReference>
<evidence type="ECO:0000256" key="1">
    <source>
        <dbReference type="ARBA" id="ARBA00022884"/>
    </source>
</evidence>
<feature type="domain" description="Exoribonuclease phosphorolytic" evidence="4">
    <location>
        <begin position="36"/>
        <end position="88"/>
    </location>
</feature>
<dbReference type="SUPFAM" id="SSF54211">
    <property type="entry name" value="Ribosomal protein S5 domain 2-like"/>
    <property type="match status" value="1"/>
</dbReference>
<feature type="domain" description="Exoribonuclease phosphorolytic" evidence="3">
    <location>
        <begin position="171"/>
        <end position="221"/>
    </location>
</feature>
<dbReference type="InterPro" id="IPR015847">
    <property type="entry name" value="ExoRNase_PH_dom2"/>
</dbReference>
<evidence type="ECO:0000259" key="3">
    <source>
        <dbReference type="Pfam" id="PF01138"/>
    </source>
</evidence>
<evidence type="ECO:0000256" key="2">
    <source>
        <dbReference type="PROSITE-ProRule" id="PRU00117"/>
    </source>
</evidence>
<dbReference type="InterPro" id="IPR036612">
    <property type="entry name" value="KH_dom_type_1_sf"/>
</dbReference>
<dbReference type="PANTHER" id="PTHR11252:SF0">
    <property type="entry name" value="POLYRIBONUCLEOTIDE NUCLEOTIDYLTRANSFERASE 1, MITOCHONDRIAL"/>
    <property type="match status" value="1"/>
</dbReference>
<dbReference type="CDD" id="cd02393">
    <property type="entry name" value="KH-I_PNPase"/>
    <property type="match status" value="1"/>
</dbReference>
<dbReference type="Gene3D" id="3.30.1370.10">
    <property type="entry name" value="K Homology domain, type 1"/>
    <property type="match status" value="1"/>
</dbReference>
<evidence type="ECO:0000313" key="5">
    <source>
        <dbReference type="EMBL" id="CAI8003482.1"/>
    </source>
</evidence>
<dbReference type="PANTHER" id="PTHR11252">
    <property type="entry name" value="POLYRIBONUCLEOTIDE NUCLEOTIDYLTRANSFERASE"/>
    <property type="match status" value="1"/>
</dbReference>
<accession>A0AA35R5A6</accession>
<dbReference type="EMBL" id="CASHTH010000522">
    <property type="protein sequence ID" value="CAI8003482.1"/>
    <property type="molecule type" value="Genomic_DNA"/>
</dbReference>
<organism evidence="5 6">
    <name type="scientific">Geodia barretti</name>
    <name type="common">Barrett's horny sponge</name>
    <dbReference type="NCBI Taxonomy" id="519541"/>
    <lineage>
        <taxon>Eukaryota</taxon>
        <taxon>Metazoa</taxon>
        <taxon>Porifera</taxon>
        <taxon>Demospongiae</taxon>
        <taxon>Heteroscleromorpha</taxon>
        <taxon>Tetractinellida</taxon>
        <taxon>Astrophorina</taxon>
        <taxon>Geodiidae</taxon>
        <taxon>Geodia</taxon>
    </lineage>
</organism>
<dbReference type="GO" id="GO:0006402">
    <property type="term" value="P:mRNA catabolic process"/>
    <property type="evidence" value="ECO:0007669"/>
    <property type="project" value="InterPro"/>
</dbReference>
<dbReference type="SUPFAM" id="SSF54791">
    <property type="entry name" value="Eukaryotic type KH-domain (KH-domain type I)"/>
    <property type="match status" value="1"/>
</dbReference>
<dbReference type="InterPro" id="IPR001247">
    <property type="entry name" value="ExoRNase_PH_dom1"/>
</dbReference>
<dbReference type="Proteomes" id="UP001174909">
    <property type="component" value="Unassembled WGS sequence"/>
</dbReference>
<dbReference type="Pfam" id="PF01138">
    <property type="entry name" value="RNase_PH"/>
    <property type="match status" value="1"/>
</dbReference>
<dbReference type="GO" id="GO:0004654">
    <property type="term" value="F:polyribonucleotide nucleotidyltransferase activity"/>
    <property type="evidence" value="ECO:0007669"/>
    <property type="project" value="InterPro"/>
</dbReference>
<keyword evidence="1 2" id="KW-0694">RNA-binding</keyword>
<dbReference type="GO" id="GO:0003723">
    <property type="term" value="F:RNA binding"/>
    <property type="evidence" value="ECO:0007669"/>
    <property type="project" value="UniProtKB-UniRule"/>
</dbReference>
<name>A0AA35R5A6_GEOBA</name>
<dbReference type="Gene3D" id="3.30.230.70">
    <property type="entry name" value="GHMP Kinase, N-terminal domain"/>
    <property type="match status" value="3"/>
</dbReference>
<evidence type="ECO:0000313" key="6">
    <source>
        <dbReference type="Proteomes" id="UP001174909"/>
    </source>
</evidence>
<gene>
    <name evidence="5" type="ORF">GBAR_LOCUS3660</name>
</gene>
<comment type="caution">
    <text evidence="5">The sequence shown here is derived from an EMBL/GenBank/DDBJ whole genome shotgun (WGS) entry which is preliminary data.</text>
</comment>
<dbReference type="SUPFAM" id="SSF55666">
    <property type="entry name" value="Ribonuclease PH domain 2-like"/>
    <property type="match status" value="2"/>
</dbReference>
<evidence type="ECO:0000259" key="4">
    <source>
        <dbReference type="Pfam" id="PF03725"/>
    </source>
</evidence>
<dbReference type="Pfam" id="PF03725">
    <property type="entry name" value="RNase_PH_C"/>
    <property type="match status" value="1"/>
</dbReference>
<proteinExistence type="predicted"/>
<protein>
    <submittedName>
        <fullName evidence="5">Polyribonucleotide nucleotidyltransferase</fullName>
    </submittedName>
</protein>
<dbReference type="GO" id="GO:0005829">
    <property type="term" value="C:cytosol"/>
    <property type="evidence" value="ECO:0007669"/>
    <property type="project" value="TreeGrafter"/>
</dbReference>
<dbReference type="InterPro" id="IPR020568">
    <property type="entry name" value="Ribosomal_Su5_D2-typ_SF"/>
</dbReference>
<reference evidence="5" key="1">
    <citation type="submission" date="2023-03" db="EMBL/GenBank/DDBJ databases">
        <authorList>
            <person name="Steffen K."/>
            <person name="Cardenas P."/>
        </authorList>
    </citation>
    <scope>NUCLEOTIDE SEQUENCE</scope>
</reference>
<keyword evidence="6" id="KW-1185">Reference proteome</keyword>